<dbReference type="EMBL" id="NHTK01001195">
    <property type="protein sequence ID" value="PPR02004.1"/>
    <property type="molecule type" value="Genomic_DNA"/>
</dbReference>
<dbReference type="GO" id="GO:0003939">
    <property type="term" value="F:L-iditol 2-dehydrogenase (NAD+) activity"/>
    <property type="evidence" value="ECO:0007669"/>
    <property type="project" value="TreeGrafter"/>
</dbReference>
<dbReference type="Pfam" id="PF00107">
    <property type="entry name" value="ADH_zinc_N"/>
    <property type="match status" value="2"/>
</dbReference>
<proteinExistence type="inferred from homology"/>
<evidence type="ECO:0000259" key="8">
    <source>
        <dbReference type="SMART" id="SM00829"/>
    </source>
</evidence>
<dbReference type="AlphaFoldDB" id="A0A409YG84"/>
<dbReference type="SMART" id="SM00829">
    <property type="entry name" value="PKS_ER"/>
    <property type="match status" value="1"/>
</dbReference>
<dbReference type="GO" id="GO:0006062">
    <property type="term" value="P:sorbitol catabolic process"/>
    <property type="evidence" value="ECO:0007669"/>
    <property type="project" value="TreeGrafter"/>
</dbReference>
<evidence type="ECO:0000256" key="6">
    <source>
        <dbReference type="RuleBase" id="RU361277"/>
    </source>
</evidence>
<gene>
    <name evidence="9" type="ORF">CVT24_011127</name>
</gene>
<feature type="compositionally biased region" description="Low complexity" evidence="7">
    <location>
        <begin position="241"/>
        <end position="250"/>
    </location>
</feature>
<dbReference type="Proteomes" id="UP000284842">
    <property type="component" value="Unassembled WGS sequence"/>
</dbReference>
<dbReference type="STRING" id="181874.A0A409YG84"/>
<dbReference type="Gene3D" id="3.90.180.10">
    <property type="entry name" value="Medium-chain alcohol dehydrogenases, catalytic domain"/>
    <property type="match status" value="2"/>
</dbReference>
<dbReference type="GO" id="GO:0008270">
    <property type="term" value="F:zinc ion binding"/>
    <property type="evidence" value="ECO:0007669"/>
    <property type="project" value="InterPro"/>
</dbReference>
<name>A0A409YG84_9AGAR</name>
<dbReference type="InterPro" id="IPR011032">
    <property type="entry name" value="GroES-like_sf"/>
</dbReference>
<accession>A0A409YG84</accession>
<evidence type="ECO:0000313" key="9">
    <source>
        <dbReference type="EMBL" id="PPR02004.1"/>
    </source>
</evidence>
<reference evidence="9 10" key="1">
    <citation type="journal article" date="2018" name="Evol. Lett.">
        <title>Horizontal gene cluster transfer increased hallucinogenic mushroom diversity.</title>
        <authorList>
            <person name="Reynolds H.T."/>
            <person name="Vijayakumar V."/>
            <person name="Gluck-Thaler E."/>
            <person name="Korotkin H.B."/>
            <person name="Matheny P.B."/>
            <person name="Slot J.C."/>
        </authorList>
    </citation>
    <scope>NUCLEOTIDE SEQUENCE [LARGE SCALE GENOMIC DNA]</scope>
    <source>
        <strain evidence="9 10">2629</strain>
    </source>
</reference>
<dbReference type="InterPro" id="IPR013154">
    <property type="entry name" value="ADH-like_N"/>
</dbReference>
<dbReference type="InterPro" id="IPR045306">
    <property type="entry name" value="SDH-like"/>
</dbReference>
<dbReference type="SUPFAM" id="SSF51735">
    <property type="entry name" value="NAD(P)-binding Rossmann-fold domains"/>
    <property type="match status" value="1"/>
</dbReference>
<feature type="region of interest" description="Disordered" evidence="7">
    <location>
        <begin position="228"/>
        <end position="267"/>
    </location>
</feature>
<keyword evidence="10" id="KW-1185">Reference proteome</keyword>
<sequence length="424" mass="45343">MSSSSSILNTAAVLHGPRDIRVKDRRIGQPMLEEVQVKIVSTGLCGSDLHYYKDGRNGDFAVRSPLVLGHEAAGVVTAVGLNAKGKFTVGQRVAIEAGIYCRQCNYCTSGRYNLCKQMRFCSSAARNPHVDGTLQQYMNHPAYCLHPLPDACPYEMASIAEPLSVLIHASRRCSLGPNQKVLVCGLGAIGLLACALSKHMGAKRVVAVDIIPERVEFARKHGFADEVYCTKPSTPTPTPEPSSSSSSSSPAADSCCAHSSQPPVTPAMMSEAQIKTAQETAQMVKDTFNDPEGYDVVFECSGAEAVIQMGVFAAMAGGKLMLIGMGTRNAFLPVSTFALREIDILGSFRYANTYTEALKLLADACTPISPSSTTMKAPEISRVATLVTHRFSLQETAKAFELLSRGVDEYGSLVLKIMIGSGSS</sequence>
<evidence type="ECO:0000256" key="2">
    <source>
        <dbReference type="ARBA" id="ARBA00008072"/>
    </source>
</evidence>
<keyword evidence="4 6" id="KW-0862">Zinc</keyword>
<evidence type="ECO:0000256" key="5">
    <source>
        <dbReference type="ARBA" id="ARBA00023002"/>
    </source>
</evidence>
<keyword evidence="5" id="KW-0560">Oxidoreductase</keyword>
<dbReference type="Gene3D" id="3.40.50.720">
    <property type="entry name" value="NAD(P)-binding Rossmann-like Domain"/>
    <property type="match status" value="2"/>
</dbReference>
<comment type="similarity">
    <text evidence="2 6">Belongs to the zinc-containing alcohol dehydrogenase family.</text>
</comment>
<comment type="caution">
    <text evidence="9">The sequence shown here is derived from an EMBL/GenBank/DDBJ whole genome shotgun (WGS) entry which is preliminary data.</text>
</comment>
<protein>
    <recommendedName>
        <fullName evidence="8">Enoyl reductase (ER) domain-containing protein</fullName>
    </recommendedName>
</protein>
<keyword evidence="3 6" id="KW-0479">Metal-binding</keyword>
<dbReference type="Pfam" id="PF08240">
    <property type="entry name" value="ADH_N"/>
    <property type="match status" value="1"/>
</dbReference>
<dbReference type="OrthoDB" id="5363962at2759"/>
<dbReference type="InterPro" id="IPR013149">
    <property type="entry name" value="ADH-like_C"/>
</dbReference>
<evidence type="ECO:0000256" key="4">
    <source>
        <dbReference type="ARBA" id="ARBA00022833"/>
    </source>
</evidence>
<dbReference type="CDD" id="cd05285">
    <property type="entry name" value="sorbitol_DH"/>
    <property type="match status" value="1"/>
</dbReference>
<dbReference type="InterPro" id="IPR020843">
    <property type="entry name" value="ER"/>
</dbReference>
<evidence type="ECO:0000313" key="10">
    <source>
        <dbReference type="Proteomes" id="UP000284842"/>
    </source>
</evidence>
<evidence type="ECO:0000256" key="1">
    <source>
        <dbReference type="ARBA" id="ARBA00001947"/>
    </source>
</evidence>
<evidence type="ECO:0000256" key="7">
    <source>
        <dbReference type="SAM" id="MobiDB-lite"/>
    </source>
</evidence>
<dbReference type="PROSITE" id="PS00059">
    <property type="entry name" value="ADH_ZINC"/>
    <property type="match status" value="1"/>
</dbReference>
<dbReference type="InParanoid" id="A0A409YG84"/>
<dbReference type="InterPro" id="IPR036291">
    <property type="entry name" value="NAD(P)-bd_dom_sf"/>
</dbReference>
<comment type="cofactor">
    <cofactor evidence="1 6">
        <name>Zn(2+)</name>
        <dbReference type="ChEBI" id="CHEBI:29105"/>
    </cofactor>
</comment>
<dbReference type="PANTHER" id="PTHR43161">
    <property type="entry name" value="SORBITOL DEHYDROGENASE"/>
    <property type="match status" value="1"/>
</dbReference>
<dbReference type="PANTHER" id="PTHR43161:SF25">
    <property type="entry name" value="ALCOHOL DEHYDROGENASE, PUTATIVE (AFU_ORTHOLOGUE AFUA_1G14390)-RELATED"/>
    <property type="match status" value="1"/>
</dbReference>
<dbReference type="InterPro" id="IPR002328">
    <property type="entry name" value="ADH_Zn_CS"/>
</dbReference>
<evidence type="ECO:0000256" key="3">
    <source>
        <dbReference type="ARBA" id="ARBA00022723"/>
    </source>
</evidence>
<dbReference type="SUPFAM" id="SSF50129">
    <property type="entry name" value="GroES-like"/>
    <property type="match status" value="1"/>
</dbReference>
<organism evidence="9 10">
    <name type="scientific">Panaeolus cyanescens</name>
    <dbReference type="NCBI Taxonomy" id="181874"/>
    <lineage>
        <taxon>Eukaryota</taxon>
        <taxon>Fungi</taxon>
        <taxon>Dikarya</taxon>
        <taxon>Basidiomycota</taxon>
        <taxon>Agaricomycotina</taxon>
        <taxon>Agaricomycetes</taxon>
        <taxon>Agaricomycetidae</taxon>
        <taxon>Agaricales</taxon>
        <taxon>Agaricineae</taxon>
        <taxon>Galeropsidaceae</taxon>
        <taxon>Panaeolus</taxon>
    </lineage>
</organism>
<feature type="domain" description="Enoyl reductase (ER)" evidence="8">
    <location>
        <begin position="16"/>
        <end position="415"/>
    </location>
</feature>